<keyword evidence="4" id="KW-1185">Reference proteome</keyword>
<dbReference type="PANTHER" id="PTHR45947">
    <property type="entry name" value="SULFOQUINOVOSYL TRANSFERASE SQD2"/>
    <property type="match status" value="1"/>
</dbReference>
<dbReference type="RefSeq" id="WP_281911811.1">
    <property type="nucleotide sequence ID" value="NZ_AP026966.1"/>
</dbReference>
<evidence type="ECO:0000259" key="2">
    <source>
        <dbReference type="Pfam" id="PF13439"/>
    </source>
</evidence>
<dbReference type="EMBL" id="AP026966">
    <property type="protein sequence ID" value="BDT56882.1"/>
    <property type="molecule type" value="Genomic_DNA"/>
</dbReference>
<keyword evidence="3" id="KW-0808">Transferase</keyword>
<protein>
    <submittedName>
        <fullName evidence="3">Glycosyl transferase family 1</fullName>
    </submittedName>
</protein>
<dbReference type="CDD" id="cd03794">
    <property type="entry name" value="GT4_WbuB-like"/>
    <property type="match status" value="1"/>
</dbReference>
<evidence type="ECO:0000259" key="1">
    <source>
        <dbReference type="Pfam" id="PF00534"/>
    </source>
</evidence>
<feature type="domain" description="Glycosyl transferase family 1" evidence="1">
    <location>
        <begin position="195"/>
        <end position="358"/>
    </location>
</feature>
<dbReference type="SUPFAM" id="SSF53756">
    <property type="entry name" value="UDP-Glycosyltransferase/glycogen phosphorylase"/>
    <property type="match status" value="1"/>
</dbReference>
<gene>
    <name evidence="3" type="ORF">MasN3_03760</name>
</gene>
<evidence type="ECO:0000313" key="3">
    <source>
        <dbReference type="EMBL" id="BDT56882.1"/>
    </source>
</evidence>
<feature type="domain" description="Glycosyltransferase subfamily 4-like N-terminal" evidence="2">
    <location>
        <begin position="14"/>
        <end position="182"/>
    </location>
</feature>
<dbReference type="PANTHER" id="PTHR45947:SF3">
    <property type="entry name" value="SULFOQUINOVOSYL TRANSFERASE SQD2"/>
    <property type="match status" value="1"/>
</dbReference>
<evidence type="ECO:0000313" key="4">
    <source>
        <dbReference type="Proteomes" id="UP001163336"/>
    </source>
</evidence>
<dbReference type="InterPro" id="IPR001296">
    <property type="entry name" value="Glyco_trans_1"/>
</dbReference>
<accession>A0ABM8C145</accession>
<dbReference type="GO" id="GO:0016740">
    <property type="term" value="F:transferase activity"/>
    <property type="evidence" value="ECO:0007669"/>
    <property type="project" value="UniProtKB-KW"/>
</dbReference>
<name>A0ABM8C145_9BURK</name>
<dbReference type="Gene3D" id="3.40.50.2000">
    <property type="entry name" value="Glycogen Phosphorylase B"/>
    <property type="match status" value="2"/>
</dbReference>
<reference evidence="3" key="1">
    <citation type="submission" date="2022-11" db="EMBL/GenBank/DDBJ databases">
        <title>Isolation and characterization of PLA-degrading bacterium Massilia sp. from Antarctic soil.</title>
        <authorList>
            <person name="Sato K."/>
            <person name="Gomez-Fuentes C."/>
            <person name="Ahmad S.A."/>
            <person name="Zulkharnain A."/>
        </authorList>
    </citation>
    <scope>NUCLEOTIDE SEQUENCE</scope>
    <source>
        <strain evidence="3">N-3</strain>
    </source>
</reference>
<dbReference type="InterPro" id="IPR050194">
    <property type="entry name" value="Glycosyltransferase_grp1"/>
</dbReference>
<dbReference type="Pfam" id="PF13439">
    <property type="entry name" value="Glyco_transf_4"/>
    <property type="match status" value="1"/>
</dbReference>
<dbReference type="Proteomes" id="UP001163336">
    <property type="component" value="Chromosome"/>
</dbReference>
<organism evidence="3 4">
    <name type="scientific">Massilia varians</name>
    <dbReference type="NCBI Taxonomy" id="457921"/>
    <lineage>
        <taxon>Bacteria</taxon>
        <taxon>Pseudomonadati</taxon>
        <taxon>Pseudomonadota</taxon>
        <taxon>Betaproteobacteria</taxon>
        <taxon>Burkholderiales</taxon>
        <taxon>Oxalobacteraceae</taxon>
        <taxon>Telluria group</taxon>
        <taxon>Massilia</taxon>
    </lineage>
</organism>
<proteinExistence type="predicted"/>
<dbReference type="InterPro" id="IPR028098">
    <property type="entry name" value="Glyco_trans_4-like_N"/>
</dbReference>
<dbReference type="Pfam" id="PF00534">
    <property type="entry name" value="Glycos_transf_1"/>
    <property type="match status" value="1"/>
</dbReference>
<sequence>MRILYHHRTRSKDGQYVHIEEMINALREQGHEIVIVAPPSAETEDFGSDAGAVALLKRWLPKWFYELIELGYSLVAYRRLAKAVREHKPDCIYERYNLFLPAGVSLARRYKLPLLLEINAPILEERSRYDGLALTRLARWSQAYAWRNADVVLPVTRVLGDIVASYGVPQERIVVIPNGINNKRFSSVPDVEAAKRALGLGGKLVLGFTGFVRDWHGLDKVIDLIAKDPPESQRHLLVVGDGPARASLEKQARELGIASRVTFTGIVGRDDVARHVAAFDIALQPAVVAYASPLKLFEYLALGKAIVGPAQPNIEEILTRDENAVLFDPDSTASLAQAVDRLCHDRTLREKVAANARATIAEQRLTWHENALRVVGLFQGLLLRHETPPTVVSSQRT</sequence>